<evidence type="ECO:0000313" key="2">
    <source>
        <dbReference type="EMBL" id="VVP34887.1"/>
    </source>
</evidence>
<accession>A0A5E7NEI9</accession>
<protein>
    <submittedName>
        <fullName evidence="2">Uncharacterized protein</fullName>
    </submittedName>
</protein>
<dbReference type="Proteomes" id="UP000377224">
    <property type="component" value="Unassembled WGS sequence"/>
</dbReference>
<sequence length="146" mass="16434">MIQLWIGLAVGTIMLAMIALLVWRERGLRRQLAEYRDLLSRAAEGRNIHQDADAERFKRSQYFARTAVGMARSIRRLAKWNAVEGVSAALATRRHVLGLQVGIDDLQMVLFIDVQATEVARLAQSDDVLALIFPNGNHPEQWIGTI</sequence>
<evidence type="ECO:0000313" key="3">
    <source>
        <dbReference type="Proteomes" id="UP000377224"/>
    </source>
</evidence>
<evidence type="ECO:0000256" key="1">
    <source>
        <dbReference type="SAM" id="Phobius"/>
    </source>
</evidence>
<keyword evidence="1" id="KW-0812">Transmembrane</keyword>
<keyword evidence="1" id="KW-1133">Transmembrane helix</keyword>
<reference evidence="2 3" key="1">
    <citation type="submission" date="2019-09" db="EMBL/GenBank/DDBJ databases">
        <authorList>
            <person name="Chandra G."/>
            <person name="Truman W A."/>
        </authorList>
    </citation>
    <scope>NUCLEOTIDE SEQUENCE [LARGE SCALE GENOMIC DNA]</scope>
    <source>
        <strain evidence="2">PS896</strain>
    </source>
</reference>
<dbReference type="EMBL" id="CABVIN010000007">
    <property type="protein sequence ID" value="VVP34887.1"/>
    <property type="molecule type" value="Genomic_DNA"/>
</dbReference>
<organism evidence="2 3">
    <name type="scientific">Pseudomonas fluorescens</name>
    <dbReference type="NCBI Taxonomy" id="294"/>
    <lineage>
        <taxon>Bacteria</taxon>
        <taxon>Pseudomonadati</taxon>
        <taxon>Pseudomonadota</taxon>
        <taxon>Gammaproteobacteria</taxon>
        <taxon>Pseudomonadales</taxon>
        <taxon>Pseudomonadaceae</taxon>
        <taxon>Pseudomonas</taxon>
    </lineage>
</organism>
<dbReference type="AlphaFoldDB" id="A0A5E7NEI9"/>
<feature type="transmembrane region" description="Helical" evidence="1">
    <location>
        <begin position="6"/>
        <end position="23"/>
    </location>
</feature>
<gene>
    <name evidence="2" type="ORF">PS896_04546</name>
</gene>
<keyword evidence="1" id="KW-0472">Membrane</keyword>
<proteinExistence type="predicted"/>
<name>A0A5E7NEI9_PSEFL</name>